<dbReference type="EMBL" id="JABWDY010039839">
    <property type="protein sequence ID" value="KAF5178637.1"/>
    <property type="molecule type" value="Genomic_DNA"/>
</dbReference>
<reference evidence="2 3" key="1">
    <citation type="submission" date="2020-06" db="EMBL/GenBank/DDBJ databases">
        <title>Transcriptomic and genomic resources for Thalictrum thalictroides and T. hernandezii: Facilitating candidate gene discovery in an emerging model plant lineage.</title>
        <authorList>
            <person name="Arias T."/>
            <person name="Riano-Pachon D.M."/>
            <person name="Di Stilio V.S."/>
        </authorList>
    </citation>
    <scope>NUCLEOTIDE SEQUENCE [LARGE SCALE GENOMIC DNA]</scope>
    <source>
        <strain evidence="3">cv. WT478/WT964</strain>
        <tissue evidence="2">Leaves</tissue>
    </source>
</reference>
<dbReference type="AlphaFoldDB" id="A0A7J6V1F2"/>
<comment type="caution">
    <text evidence="2">The sequence shown here is derived from an EMBL/GenBank/DDBJ whole genome shotgun (WGS) entry which is preliminary data.</text>
</comment>
<gene>
    <name evidence="2" type="ORF">FRX31_031774</name>
</gene>
<dbReference type="Proteomes" id="UP000554482">
    <property type="component" value="Unassembled WGS sequence"/>
</dbReference>
<name>A0A7J6V1F2_THATH</name>
<protein>
    <submittedName>
        <fullName evidence="2">Uncharacterized protein</fullName>
    </submittedName>
</protein>
<evidence type="ECO:0000256" key="1">
    <source>
        <dbReference type="SAM" id="MobiDB-lite"/>
    </source>
</evidence>
<organism evidence="2 3">
    <name type="scientific">Thalictrum thalictroides</name>
    <name type="common">Rue-anemone</name>
    <name type="synonym">Anemone thalictroides</name>
    <dbReference type="NCBI Taxonomy" id="46969"/>
    <lineage>
        <taxon>Eukaryota</taxon>
        <taxon>Viridiplantae</taxon>
        <taxon>Streptophyta</taxon>
        <taxon>Embryophyta</taxon>
        <taxon>Tracheophyta</taxon>
        <taxon>Spermatophyta</taxon>
        <taxon>Magnoliopsida</taxon>
        <taxon>Ranunculales</taxon>
        <taxon>Ranunculaceae</taxon>
        <taxon>Thalictroideae</taxon>
        <taxon>Thalictrum</taxon>
    </lineage>
</organism>
<keyword evidence="3" id="KW-1185">Reference proteome</keyword>
<feature type="compositionally biased region" description="Polar residues" evidence="1">
    <location>
        <begin position="81"/>
        <end position="93"/>
    </location>
</feature>
<evidence type="ECO:0000313" key="3">
    <source>
        <dbReference type="Proteomes" id="UP000554482"/>
    </source>
</evidence>
<feature type="region of interest" description="Disordered" evidence="1">
    <location>
        <begin position="66"/>
        <end position="103"/>
    </location>
</feature>
<proteinExistence type="predicted"/>
<sequence>MAFEDGSIPHDGLMPDENIVVPDENIDVPDGLSESEASDVNNLYHMESDEDDPELVGVKAKGKATAADKGMGITTEEDLTGYNTNYGNSSDYHSPSDEDDEQENDKVFIIKRPMFPTYIPNSDPFKFEPKLGMKFANPKELKFVLICYAVANGKNISFPRSAHYKLKV</sequence>
<evidence type="ECO:0000313" key="2">
    <source>
        <dbReference type="EMBL" id="KAF5178637.1"/>
    </source>
</evidence>
<accession>A0A7J6V1F2</accession>